<keyword evidence="1" id="KW-1133">Transmembrane helix</keyword>
<evidence type="ECO:0000313" key="2">
    <source>
        <dbReference type="EMBL" id="MBT8551943.1"/>
    </source>
</evidence>
<dbReference type="KEGG" id="poh:DPM16_01420"/>
<comment type="caution">
    <text evidence="2">The sequence shown here is derived from an EMBL/GenBank/DDBJ whole genome shotgun (WGS) entry which is preliminary data.</text>
</comment>
<reference evidence="2" key="1">
    <citation type="journal article" date="2021" name="Genome Biol. Evol.">
        <title>Continental-Scale Gene Flow Prevents Allopatric Divergence of Pelagic Freshwater Bacteria.</title>
        <authorList>
            <person name="Hoetzinger M."/>
            <person name="Pitt A."/>
            <person name="Huemer A."/>
            <person name="Hahn M.W."/>
        </authorList>
    </citation>
    <scope>NUCLEOTIDE SEQUENCE</scope>
    <source>
        <strain evidence="3">AP-YLGG-20-G6</strain>
        <strain evidence="2">SM1-W8</strain>
    </source>
</reference>
<dbReference type="EMBL" id="JAANGI010000001">
    <property type="protein sequence ID" value="MBT8591782.1"/>
    <property type="molecule type" value="Genomic_DNA"/>
</dbReference>
<keyword evidence="1" id="KW-0472">Membrane</keyword>
<protein>
    <submittedName>
        <fullName evidence="2">Uncharacterized protein</fullName>
    </submittedName>
</protein>
<dbReference type="RefSeq" id="WP_112208810.1">
    <property type="nucleotide sequence ID" value="NZ_CP030086.1"/>
</dbReference>
<dbReference type="AlphaFoldDB" id="A0A9Q2WK65"/>
<organism evidence="2 4">
    <name type="scientific">Polynucleobacter paneuropaeus</name>
    <dbReference type="NCBI Taxonomy" id="2527775"/>
    <lineage>
        <taxon>Bacteria</taxon>
        <taxon>Pseudomonadati</taxon>
        <taxon>Pseudomonadota</taxon>
        <taxon>Betaproteobacteria</taxon>
        <taxon>Burkholderiales</taxon>
        <taxon>Burkholderiaceae</taxon>
        <taxon>Polynucleobacter</taxon>
    </lineage>
</organism>
<dbReference type="Proteomes" id="UP000783102">
    <property type="component" value="Unassembled WGS sequence"/>
</dbReference>
<proteinExistence type="predicted"/>
<feature type="transmembrane region" description="Helical" evidence="1">
    <location>
        <begin position="12"/>
        <end position="32"/>
    </location>
</feature>
<dbReference type="EMBL" id="JAANEY010000001">
    <property type="protein sequence ID" value="MBT8551943.1"/>
    <property type="molecule type" value="Genomic_DNA"/>
</dbReference>
<evidence type="ECO:0000256" key="1">
    <source>
        <dbReference type="SAM" id="Phobius"/>
    </source>
</evidence>
<keyword evidence="1" id="KW-0812">Transmembrane</keyword>
<sequence length="68" mass="7730">MFSILSTPKANGFILLEVLLAMSLIAGAWVGLCNQYQVMALRFIQSQEKRVQIREQINQFEISQAKSK</sequence>
<evidence type="ECO:0000313" key="3">
    <source>
        <dbReference type="EMBL" id="MBT8591782.1"/>
    </source>
</evidence>
<evidence type="ECO:0000313" key="4">
    <source>
        <dbReference type="Proteomes" id="UP000783102"/>
    </source>
</evidence>
<dbReference type="Proteomes" id="UP000762271">
    <property type="component" value="Unassembled WGS sequence"/>
</dbReference>
<gene>
    <name evidence="3" type="ORF">G6693_07585</name>
    <name evidence="2" type="ORF">G6731_08260</name>
</gene>
<accession>A0A9Q2WK65</accession>
<name>A0A9Q2WK65_9BURK</name>